<feature type="transmembrane region" description="Helical" evidence="1">
    <location>
        <begin position="20"/>
        <end position="46"/>
    </location>
</feature>
<keyword evidence="1" id="KW-1133">Transmembrane helix</keyword>
<gene>
    <name evidence="2" type="ORF">CQW49_12380</name>
</gene>
<dbReference type="STRING" id="595536.GCA_000178815_02690"/>
<evidence type="ECO:0000313" key="3">
    <source>
        <dbReference type="Proteomes" id="UP000230709"/>
    </source>
</evidence>
<feature type="transmembrane region" description="Helical" evidence="1">
    <location>
        <begin position="58"/>
        <end position="83"/>
    </location>
</feature>
<evidence type="ECO:0000313" key="2">
    <source>
        <dbReference type="EMBL" id="ATQ68590.1"/>
    </source>
</evidence>
<feature type="transmembrane region" description="Helical" evidence="1">
    <location>
        <begin position="228"/>
        <end position="251"/>
    </location>
</feature>
<dbReference type="Proteomes" id="UP000230709">
    <property type="component" value="Chromosome"/>
</dbReference>
<accession>A0A2D2D0T2</accession>
<dbReference type="KEGG" id="mtw:CQW49_12380"/>
<reference evidence="3" key="1">
    <citation type="submission" date="2017-10" db="EMBL/GenBank/DDBJ databases">
        <title>Completed PacBio SMRT sequence of Methylosinus trichosporium OB3b reveals presence of a third large plasmid.</title>
        <authorList>
            <person name="Charles T.C."/>
            <person name="Lynch M.D.J."/>
            <person name="Heil J.R."/>
            <person name="Cheng J."/>
        </authorList>
    </citation>
    <scope>NUCLEOTIDE SEQUENCE [LARGE SCALE GENOMIC DNA]</scope>
    <source>
        <strain evidence="3">OB3b</strain>
    </source>
</reference>
<dbReference type="AlphaFoldDB" id="A0A2D2D0T2"/>
<dbReference type="RefSeq" id="WP_003609379.1">
    <property type="nucleotide sequence ID" value="NZ_ADVE02000001.1"/>
</dbReference>
<keyword evidence="1" id="KW-0472">Membrane</keyword>
<organism evidence="2 3">
    <name type="scientific">Methylosinus trichosporium (strain ATCC 35070 / NCIMB 11131 / UNIQEM 75 / OB3b)</name>
    <dbReference type="NCBI Taxonomy" id="595536"/>
    <lineage>
        <taxon>Bacteria</taxon>
        <taxon>Pseudomonadati</taxon>
        <taxon>Pseudomonadota</taxon>
        <taxon>Alphaproteobacteria</taxon>
        <taxon>Hyphomicrobiales</taxon>
        <taxon>Methylocystaceae</taxon>
        <taxon>Methylosinus</taxon>
    </lineage>
</organism>
<evidence type="ECO:0000256" key="1">
    <source>
        <dbReference type="SAM" id="Phobius"/>
    </source>
</evidence>
<protein>
    <submittedName>
        <fullName evidence="2">Uncharacterized protein</fullName>
    </submittedName>
</protein>
<name>A0A2D2D0T2_METT3</name>
<keyword evidence="1" id="KW-0812">Transmembrane</keyword>
<proteinExistence type="predicted"/>
<dbReference type="EMBL" id="CP023737">
    <property type="protein sequence ID" value="ATQ68590.1"/>
    <property type="molecule type" value="Genomic_DNA"/>
</dbReference>
<keyword evidence="3" id="KW-1185">Reference proteome</keyword>
<sequence>MTDVAADAARSTTRAYSIDWPAIIAGALVALAVSFIATAFGASLGLTATSPYGGASPAFFYIAVGLWMIFIAVSSFAAGGYITGRLRRRADFASQPETDLRDGVSGLTTWAVAVVLGALLTAATLDSISRSTPTGSAQSNAALTDRYVDRLLRGDGDVARAAPVPEPMREVVSRLVIASPMGNFSSEDRGYLVNVIASRTNLPPASADERVERVSTDMKSDADKARKLAVYFGFLTAATLAIGAATAWAAARVGGRHQDENIDLRGFVKPSRR</sequence>